<organism evidence="5 6">
    <name type="scientific">Bimuria novae-zelandiae CBS 107.79</name>
    <dbReference type="NCBI Taxonomy" id="1447943"/>
    <lineage>
        <taxon>Eukaryota</taxon>
        <taxon>Fungi</taxon>
        <taxon>Dikarya</taxon>
        <taxon>Ascomycota</taxon>
        <taxon>Pezizomycotina</taxon>
        <taxon>Dothideomycetes</taxon>
        <taxon>Pleosporomycetidae</taxon>
        <taxon>Pleosporales</taxon>
        <taxon>Massarineae</taxon>
        <taxon>Didymosphaeriaceae</taxon>
        <taxon>Bimuria</taxon>
    </lineage>
</organism>
<dbReference type="Gene3D" id="3.90.180.10">
    <property type="entry name" value="Medium-chain alcohol dehydrogenases, catalytic domain"/>
    <property type="match status" value="1"/>
</dbReference>
<dbReference type="PANTHER" id="PTHR45348:SF2">
    <property type="entry name" value="ZINC-TYPE ALCOHOL DEHYDROGENASE-LIKE PROTEIN C2E1P3.01"/>
    <property type="match status" value="1"/>
</dbReference>
<dbReference type="SUPFAM" id="SSF50129">
    <property type="entry name" value="GroES-like"/>
    <property type="match status" value="1"/>
</dbReference>
<dbReference type="Pfam" id="PF08240">
    <property type="entry name" value="ADH_N"/>
    <property type="match status" value="1"/>
</dbReference>
<dbReference type="InterPro" id="IPR036291">
    <property type="entry name" value="NAD(P)-bd_dom_sf"/>
</dbReference>
<dbReference type="InterPro" id="IPR047122">
    <property type="entry name" value="Trans-enoyl_RdTase-like"/>
</dbReference>
<evidence type="ECO:0000313" key="6">
    <source>
        <dbReference type="Proteomes" id="UP000800036"/>
    </source>
</evidence>
<comment type="similarity">
    <text evidence="1">Belongs to the zinc-containing alcohol dehydrogenase family.</text>
</comment>
<evidence type="ECO:0000256" key="1">
    <source>
        <dbReference type="ARBA" id="ARBA00008072"/>
    </source>
</evidence>
<dbReference type="EMBL" id="ML976667">
    <property type="protein sequence ID" value="KAF1976202.1"/>
    <property type="molecule type" value="Genomic_DNA"/>
</dbReference>
<dbReference type="CDD" id="cd08249">
    <property type="entry name" value="enoyl_reductase_like"/>
    <property type="match status" value="1"/>
</dbReference>
<dbReference type="InterPro" id="IPR011032">
    <property type="entry name" value="GroES-like_sf"/>
</dbReference>
<dbReference type="InterPro" id="IPR013154">
    <property type="entry name" value="ADH-like_N"/>
</dbReference>
<dbReference type="SUPFAM" id="SSF51735">
    <property type="entry name" value="NAD(P)-binding Rossmann-fold domains"/>
    <property type="match status" value="1"/>
</dbReference>
<feature type="domain" description="Enoyl reductase (ER)" evidence="4">
    <location>
        <begin position="10"/>
        <end position="339"/>
    </location>
</feature>
<comment type="subunit">
    <text evidence="2">Monomer.</text>
</comment>
<evidence type="ECO:0000259" key="4">
    <source>
        <dbReference type="SMART" id="SM00829"/>
    </source>
</evidence>
<accession>A0A6A5VKF2</accession>
<keyword evidence="3" id="KW-0560">Oxidoreductase</keyword>
<sequence length="348" mass="36758">MANQASWIPAPTKQVSVGPAETYTPGPNELLVKINSVAFTPIEAKIQKFGTHPIPYPNILGTSFSGTVESVGEGVTGFEKGDHVASIRSGKTLADPRFGGYQKFALAPLNSASKIPKSVPFHSSSATIINLAAITSALSIHLGLERPPLSGTASPKGKKVLIYGGSSSCGGLAVKYAATAGYEVVTTSSNRNKDFVQSLGPATIIDHEQAPADVVADLKKYGPYDAVLDTIGLPAPTAILVEYFESLGGGAYNTMIPPIPGTRAIPDNVKRIFAPYSFAFDEPQHKPLAQWLYEEYLPKGLESGLIVPTRQHVLTGGLEKAQEALDLMNQGGVSGKKLVLDPWEATTS</sequence>
<dbReference type="SMART" id="SM00829">
    <property type="entry name" value="PKS_ER"/>
    <property type="match status" value="1"/>
</dbReference>
<dbReference type="AlphaFoldDB" id="A0A6A5VKF2"/>
<dbReference type="Gene3D" id="3.40.50.720">
    <property type="entry name" value="NAD(P)-binding Rossmann-like Domain"/>
    <property type="match status" value="1"/>
</dbReference>
<protein>
    <submittedName>
        <fullName evidence="5">GroES-like protein</fullName>
    </submittedName>
</protein>
<proteinExistence type="inferred from homology"/>
<name>A0A6A5VKF2_9PLEO</name>
<dbReference type="PANTHER" id="PTHR45348">
    <property type="entry name" value="HYPOTHETICAL OXIDOREDUCTASE (EUROFUNG)"/>
    <property type="match status" value="1"/>
</dbReference>
<keyword evidence="6" id="KW-1185">Reference proteome</keyword>
<dbReference type="OrthoDB" id="3509362at2759"/>
<evidence type="ECO:0000256" key="2">
    <source>
        <dbReference type="ARBA" id="ARBA00011245"/>
    </source>
</evidence>
<evidence type="ECO:0000256" key="3">
    <source>
        <dbReference type="ARBA" id="ARBA00023002"/>
    </source>
</evidence>
<evidence type="ECO:0000313" key="5">
    <source>
        <dbReference type="EMBL" id="KAF1976202.1"/>
    </source>
</evidence>
<dbReference type="Proteomes" id="UP000800036">
    <property type="component" value="Unassembled WGS sequence"/>
</dbReference>
<gene>
    <name evidence="5" type="ORF">BU23DRAFT_551683</name>
</gene>
<dbReference type="InterPro" id="IPR020843">
    <property type="entry name" value="ER"/>
</dbReference>
<dbReference type="GO" id="GO:0016651">
    <property type="term" value="F:oxidoreductase activity, acting on NAD(P)H"/>
    <property type="evidence" value="ECO:0007669"/>
    <property type="project" value="InterPro"/>
</dbReference>
<reference evidence="5" key="1">
    <citation type="journal article" date="2020" name="Stud. Mycol.">
        <title>101 Dothideomycetes genomes: a test case for predicting lifestyles and emergence of pathogens.</title>
        <authorList>
            <person name="Haridas S."/>
            <person name="Albert R."/>
            <person name="Binder M."/>
            <person name="Bloem J."/>
            <person name="Labutti K."/>
            <person name="Salamov A."/>
            <person name="Andreopoulos B."/>
            <person name="Baker S."/>
            <person name="Barry K."/>
            <person name="Bills G."/>
            <person name="Bluhm B."/>
            <person name="Cannon C."/>
            <person name="Castanera R."/>
            <person name="Culley D."/>
            <person name="Daum C."/>
            <person name="Ezra D."/>
            <person name="Gonzalez J."/>
            <person name="Henrissat B."/>
            <person name="Kuo A."/>
            <person name="Liang C."/>
            <person name="Lipzen A."/>
            <person name="Lutzoni F."/>
            <person name="Magnuson J."/>
            <person name="Mondo S."/>
            <person name="Nolan M."/>
            <person name="Ohm R."/>
            <person name="Pangilinan J."/>
            <person name="Park H.-J."/>
            <person name="Ramirez L."/>
            <person name="Alfaro M."/>
            <person name="Sun H."/>
            <person name="Tritt A."/>
            <person name="Yoshinaga Y."/>
            <person name="Zwiers L.-H."/>
            <person name="Turgeon B."/>
            <person name="Goodwin S."/>
            <person name="Spatafora J."/>
            <person name="Crous P."/>
            <person name="Grigoriev I."/>
        </authorList>
    </citation>
    <scope>NUCLEOTIDE SEQUENCE</scope>
    <source>
        <strain evidence="5">CBS 107.79</strain>
    </source>
</reference>